<dbReference type="InterPro" id="IPR021683">
    <property type="entry name" value="DUF3267"/>
</dbReference>
<dbReference type="AlphaFoldDB" id="A0A975XM97"/>
<reference evidence="2" key="1">
    <citation type="submission" date="2021-06" db="EMBL/GenBank/DDBJ databases">
        <title>Novel species in genus Arthrobacter.</title>
        <authorList>
            <person name="Zhang G."/>
        </authorList>
    </citation>
    <scope>NUCLEOTIDE SEQUENCE</scope>
    <source>
        <strain evidence="2">Zg-ZUI122</strain>
    </source>
</reference>
<evidence type="ECO:0000256" key="1">
    <source>
        <dbReference type="SAM" id="Phobius"/>
    </source>
</evidence>
<feature type="transmembrane region" description="Helical" evidence="1">
    <location>
        <begin position="147"/>
        <end position="170"/>
    </location>
</feature>
<dbReference type="Pfam" id="PF11667">
    <property type="entry name" value="DUF3267"/>
    <property type="match status" value="1"/>
</dbReference>
<gene>
    <name evidence="2" type="ORF">KG104_07355</name>
</gene>
<dbReference type="KEGG" id="asun:KG104_07355"/>
<name>A0A975XM97_9MICC</name>
<sequence>MTGQAKARGISALPTGYLLHQTIDIKSERKFQLATQSLFLLIVLAAGTAALVFALPLTSGWSLWGTIAVTAISVLVYMAVHEATHGVAVHVLTGIRPSYGMAFPFLTAGSRAYLSHRSFVIAALAPCIVWGAVLLAAWFLLPADFRLTAYVVLTLNFAGSAGDFVLIGAVRGQPSGALVQDDGAKVRIFVPREPGHTVDPGHSTPGQQGP</sequence>
<accession>A0A975XM97</accession>
<feature type="transmembrane region" description="Helical" evidence="1">
    <location>
        <begin position="38"/>
        <end position="55"/>
    </location>
</feature>
<proteinExistence type="predicted"/>
<feature type="transmembrane region" description="Helical" evidence="1">
    <location>
        <begin position="119"/>
        <end position="141"/>
    </location>
</feature>
<evidence type="ECO:0000313" key="3">
    <source>
        <dbReference type="Proteomes" id="UP000680588"/>
    </source>
</evidence>
<feature type="transmembrane region" description="Helical" evidence="1">
    <location>
        <begin position="61"/>
        <end position="80"/>
    </location>
</feature>
<keyword evidence="1" id="KW-0812">Transmembrane</keyword>
<dbReference type="Proteomes" id="UP000680588">
    <property type="component" value="Chromosome"/>
</dbReference>
<dbReference type="EMBL" id="CP076456">
    <property type="protein sequence ID" value="QWQ37538.1"/>
    <property type="molecule type" value="Genomic_DNA"/>
</dbReference>
<dbReference type="RefSeq" id="WP_207346590.1">
    <property type="nucleotide sequence ID" value="NZ_CP076456.1"/>
</dbReference>
<organism evidence="2 3">
    <name type="scientific">Arthrobacter sunyaminii</name>
    <dbReference type="NCBI Taxonomy" id="2816859"/>
    <lineage>
        <taxon>Bacteria</taxon>
        <taxon>Bacillati</taxon>
        <taxon>Actinomycetota</taxon>
        <taxon>Actinomycetes</taxon>
        <taxon>Micrococcales</taxon>
        <taxon>Micrococcaceae</taxon>
        <taxon>Arthrobacter</taxon>
    </lineage>
</organism>
<evidence type="ECO:0000313" key="2">
    <source>
        <dbReference type="EMBL" id="QWQ37538.1"/>
    </source>
</evidence>
<keyword evidence="1" id="KW-1133">Transmembrane helix</keyword>
<keyword evidence="1" id="KW-0472">Membrane</keyword>
<protein>
    <submittedName>
        <fullName evidence="2">DUF3267 domain-containing protein</fullName>
    </submittedName>
</protein>
<keyword evidence="3" id="KW-1185">Reference proteome</keyword>